<dbReference type="Pfam" id="PF17667">
    <property type="entry name" value="Pkinase_fungal"/>
    <property type="match status" value="1"/>
</dbReference>
<evidence type="ECO:0000313" key="3">
    <source>
        <dbReference type="EMBL" id="KAF9477173.1"/>
    </source>
</evidence>
<feature type="compositionally biased region" description="Low complexity" evidence="1">
    <location>
        <begin position="754"/>
        <end position="766"/>
    </location>
</feature>
<dbReference type="Gene3D" id="1.10.510.10">
    <property type="entry name" value="Transferase(Phosphotransferase) domain 1"/>
    <property type="match status" value="1"/>
</dbReference>
<dbReference type="GO" id="GO:0004672">
    <property type="term" value="F:protein kinase activity"/>
    <property type="evidence" value="ECO:0007669"/>
    <property type="project" value="InterPro"/>
</dbReference>
<name>A0A9P6CZ09_9AGAR</name>
<evidence type="ECO:0000256" key="1">
    <source>
        <dbReference type="SAM" id="MobiDB-lite"/>
    </source>
</evidence>
<gene>
    <name evidence="3" type="ORF">BDN70DRAFT_995121</name>
</gene>
<dbReference type="InterPro" id="IPR008266">
    <property type="entry name" value="Tyr_kinase_AS"/>
</dbReference>
<feature type="compositionally biased region" description="Basic residues" evidence="1">
    <location>
        <begin position="790"/>
        <end position="799"/>
    </location>
</feature>
<dbReference type="SUPFAM" id="SSF56112">
    <property type="entry name" value="Protein kinase-like (PK-like)"/>
    <property type="match status" value="1"/>
</dbReference>
<feature type="region of interest" description="Disordered" evidence="1">
    <location>
        <begin position="703"/>
        <end position="817"/>
    </location>
</feature>
<protein>
    <recommendedName>
        <fullName evidence="2">Fungal-type protein kinase domain-containing protein</fullName>
    </recommendedName>
</protein>
<accession>A0A9P6CZ09</accession>
<feature type="compositionally biased region" description="Low complexity" evidence="1">
    <location>
        <begin position="712"/>
        <end position="722"/>
    </location>
</feature>
<comment type="caution">
    <text evidence="3">The sequence shown here is derived from an EMBL/GenBank/DDBJ whole genome shotgun (WGS) entry which is preliminary data.</text>
</comment>
<dbReference type="OrthoDB" id="5569250at2759"/>
<proteinExistence type="predicted"/>
<dbReference type="Proteomes" id="UP000807469">
    <property type="component" value="Unassembled WGS sequence"/>
</dbReference>
<feature type="domain" description="Fungal-type protein kinase" evidence="2">
    <location>
        <begin position="350"/>
        <end position="569"/>
    </location>
</feature>
<organism evidence="3 4">
    <name type="scientific">Pholiota conissans</name>
    <dbReference type="NCBI Taxonomy" id="109636"/>
    <lineage>
        <taxon>Eukaryota</taxon>
        <taxon>Fungi</taxon>
        <taxon>Dikarya</taxon>
        <taxon>Basidiomycota</taxon>
        <taxon>Agaricomycotina</taxon>
        <taxon>Agaricomycetes</taxon>
        <taxon>Agaricomycetidae</taxon>
        <taxon>Agaricales</taxon>
        <taxon>Agaricineae</taxon>
        <taxon>Strophariaceae</taxon>
        <taxon>Pholiota</taxon>
    </lineage>
</organism>
<dbReference type="InterPro" id="IPR040976">
    <property type="entry name" value="Pkinase_fungal"/>
</dbReference>
<dbReference type="AlphaFoldDB" id="A0A9P6CZ09"/>
<reference evidence="3" key="1">
    <citation type="submission" date="2020-11" db="EMBL/GenBank/DDBJ databases">
        <authorList>
            <consortium name="DOE Joint Genome Institute"/>
            <person name="Ahrendt S."/>
            <person name="Riley R."/>
            <person name="Andreopoulos W."/>
            <person name="Labutti K."/>
            <person name="Pangilinan J."/>
            <person name="Ruiz-Duenas F.J."/>
            <person name="Barrasa J.M."/>
            <person name="Sanchez-Garcia M."/>
            <person name="Camarero S."/>
            <person name="Miyauchi S."/>
            <person name="Serrano A."/>
            <person name="Linde D."/>
            <person name="Babiker R."/>
            <person name="Drula E."/>
            <person name="Ayuso-Fernandez I."/>
            <person name="Pacheco R."/>
            <person name="Padilla G."/>
            <person name="Ferreira P."/>
            <person name="Barriuso J."/>
            <person name="Kellner H."/>
            <person name="Castanera R."/>
            <person name="Alfaro M."/>
            <person name="Ramirez L."/>
            <person name="Pisabarro A.G."/>
            <person name="Kuo A."/>
            <person name="Tritt A."/>
            <person name="Lipzen A."/>
            <person name="He G."/>
            <person name="Yan M."/>
            <person name="Ng V."/>
            <person name="Cullen D."/>
            <person name="Martin F."/>
            <person name="Rosso M.-N."/>
            <person name="Henrissat B."/>
            <person name="Hibbett D."/>
            <person name="Martinez A.T."/>
            <person name="Grigoriev I.V."/>
        </authorList>
    </citation>
    <scope>NUCLEOTIDE SEQUENCE</scope>
    <source>
        <strain evidence="3">CIRM-BRFM 674</strain>
    </source>
</reference>
<feature type="compositionally biased region" description="Polar residues" evidence="1">
    <location>
        <begin position="1"/>
        <end position="36"/>
    </location>
</feature>
<sequence length="817" mass="91838">MATFTGQAQVPPIASSSAAPQNQLSPVKKGTSSVASGNREEVQASLPAEGSEEIVELTVAEFWEELHYNPEDFKQKALYKKKPSRTEFCTYMYNVSTEMHAMVNAAKQIFFVETGTISHPDHPTGSQCRPDFVAVKTEQVIHWSDVEATIEIHSEGATRTTGPRQAMAYAYFLLQARPDRISVPGMYVDDEGVMLFLVSCTKIKRTHRLKLKDAASTQLLYAFVKRMYEPHPLMVDSTIKKDRDSEGRVVFDIRLNIPHSPKPVVCCGYKITNVGSSRGQRTHIFVNTLNPTEVNGQPILVIKDQYRRRGPRFTEREVIEQIHHEGEVPGIIRIVHAEEVARDDGSSVVSDQRYKTRLCMMDYGLSIMELETPKEVLMAIYDLLEVTRFIYFKHHVLHRDISQGNVLFKKRSAQTLLIESAKEKNASTVPPSAEKDEAKPQLCFVEHLLYPNVDKRQTSVLLVDFDRGEILNRNRHLPHSERTGTILFMAKAVRQNEPHGTYGEAITYKNVPKVTEQARIAYEAIHTDRLIRFPDSTPRHSLDVGVADLTKFRHQLYHDAESAFWLLMRWALLAFPAGHTPTEVRAGLWYNLNDTDSDDRPFRIRPGALDPSYSALEGLLIALGIVLERDIHWATEEPYTYPDFIHEVFQRHLLNFIVENQDKEFMNLRRASSFRKPDSTGFVQRVPLTHPEVENLRVKTLRTAHSRSQSVSSAPMDDLPSSSLPPPPPSSRPRTRSMAGASAVPPSGPVTRNASDLSTASSGASSIRTQSSTASKRSREAEGSEPRAGSSKKAKKGKKSQTATASTSSKKSTKKRK</sequence>
<dbReference type="InterPro" id="IPR011009">
    <property type="entry name" value="Kinase-like_dom_sf"/>
</dbReference>
<feature type="region of interest" description="Disordered" evidence="1">
    <location>
        <begin position="1"/>
        <end position="50"/>
    </location>
</feature>
<dbReference type="EMBL" id="MU155269">
    <property type="protein sequence ID" value="KAF9477173.1"/>
    <property type="molecule type" value="Genomic_DNA"/>
</dbReference>
<feature type="compositionally biased region" description="Low complexity" evidence="1">
    <location>
        <begin position="800"/>
        <end position="810"/>
    </location>
</feature>
<keyword evidence="4" id="KW-1185">Reference proteome</keyword>
<dbReference type="PROSITE" id="PS00109">
    <property type="entry name" value="PROTEIN_KINASE_TYR"/>
    <property type="match status" value="1"/>
</dbReference>
<evidence type="ECO:0000313" key="4">
    <source>
        <dbReference type="Proteomes" id="UP000807469"/>
    </source>
</evidence>
<evidence type="ECO:0000259" key="2">
    <source>
        <dbReference type="Pfam" id="PF17667"/>
    </source>
</evidence>